<keyword evidence="4" id="KW-1185">Reference proteome</keyword>
<comment type="caution">
    <text evidence="3">The sequence shown here is derived from an EMBL/GenBank/DDBJ whole genome shotgun (WGS) entry which is preliminary data.</text>
</comment>
<keyword evidence="1" id="KW-1133">Transmembrane helix</keyword>
<dbReference type="EMBL" id="JAGFBR010000009">
    <property type="protein sequence ID" value="KAH0460838.1"/>
    <property type="molecule type" value="Genomic_DNA"/>
</dbReference>
<dbReference type="Pfam" id="PF13968">
    <property type="entry name" value="DUF4220"/>
    <property type="match status" value="1"/>
</dbReference>
<gene>
    <name evidence="3" type="ORF">IEQ34_008413</name>
</gene>
<evidence type="ECO:0000313" key="3">
    <source>
        <dbReference type="EMBL" id="KAH0460838.1"/>
    </source>
</evidence>
<evidence type="ECO:0000259" key="2">
    <source>
        <dbReference type="Pfam" id="PF13968"/>
    </source>
</evidence>
<proteinExistence type="predicted"/>
<evidence type="ECO:0000256" key="1">
    <source>
        <dbReference type="SAM" id="Phobius"/>
    </source>
</evidence>
<feature type="domain" description="DUF4220" evidence="2">
    <location>
        <begin position="1"/>
        <end position="101"/>
    </location>
</feature>
<keyword evidence="1" id="KW-0472">Membrane</keyword>
<dbReference type="InterPro" id="IPR025315">
    <property type="entry name" value="DUF4220"/>
</dbReference>
<organism evidence="3 4">
    <name type="scientific">Dendrobium chrysotoxum</name>
    <name type="common">Orchid</name>
    <dbReference type="NCBI Taxonomy" id="161865"/>
    <lineage>
        <taxon>Eukaryota</taxon>
        <taxon>Viridiplantae</taxon>
        <taxon>Streptophyta</taxon>
        <taxon>Embryophyta</taxon>
        <taxon>Tracheophyta</taxon>
        <taxon>Spermatophyta</taxon>
        <taxon>Magnoliopsida</taxon>
        <taxon>Liliopsida</taxon>
        <taxon>Asparagales</taxon>
        <taxon>Orchidaceae</taxon>
        <taxon>Epidendroideae</taxon>
        <taxon>Malaxideae</taxon>
        <taxon>Dendrobiinae</taxon>
        <taxon>Dendrobium</taxon>
    </lineage>
</organism>
<feature type="transmembrane region" description="Helical" evidence="1">
    <location>
        <begin position="55"/>
        <end position="85"/>
    </location>
</feature>
<sequence>MELNYAYDELYTKAVINHCRVGYILRFLYSICVFLAFWLFLIMPKDDFGKFDMTITYILLVTSICLDVAATIMLVLSYWMVVFLLNVKKLSNLSEFLAKCIMQQFAYATEKIMKIIISYVQKCLTVVSIDWAIPGHAQLLKFNKLASISAL</sequence>
<keyword evidence="1" id="KW-0812">Transmembrane</keyword>
<name>A0AAV7GZ72_DENCH</name>
<protein>
    <recommendedName>
        <fullName evidence="2">DUF4220 domain-containing protein</fullName>
    </recommendedName>
</protein>
<evidence type="ECO:0000313" key="4">
    <source>
        <dbReference type="Proteomes" id="UP000775213"/>
    </source>
</evidence>
<dbReference type="PANTHER" id="PTHR31325">
    <property type="entry name" value="OS01G0798800 PROTEIN-RELATED"/>
    <property type="match status" value="1"/>
</dbReference>
<reference evidence="3 4" key="1">
    <citation type="journal article" date="2021" name="Hortic Res">
        <title>Chromosome-scale assembly of the Dendrobium chrysotoxum genome enhances the understanding of orchid evolution.</title>
        <authorList>
            <person name="Zhang Y."/>
            <person name="Zhang G.Q."/>
            <person name="Zhang D."/>
            <person name="Liu X.D."/>
            <person name="Xu X.Y."/>
            <person name="Sun W.H."/>
            <person name="Yu X."/>
            <person name="Zhu X."/>
            <person name="Wang Z.W."/>
            <person name="Zhao X."/>
            <person name="Zhong W.Y."/>
            <person name="Chen H."/>
            <person name="Yin W.L."/>
            <person name="Huang T."/>
            <person name="Niu S.C."/>
            <person name="Liu Z.J."/>
        </authorList>
    </citation>
    <scope>NUCLEOTIDE SEQUENCE [LARGE SCALE GENOMIC DNA]</scope>
    <source>
        <strain evidence="3">Lindl</strain>
    </source>
</reference>
<feature type="transmembrane region" description="Helical" evidence="1">
    <location>
        <begin position="23"/>
        <end position="43"/>
    </location>
</feature>
<dbReference type="AlphaFoldDB" id="A0AAV7GZ72"/>
<dbReference type="Proteomes" id="UP000775213">
    <property type="component" value="Unassembled WGS sequence"/>
</dbReference>
<accession>A0AAV7GZ72</accession>